<organism evidence="4 5">
    <name type="scientific">Caulochytrium protostelioides</name>
    <dbReference type="NCBI Taxonomy" id="1555241"/>
    <lineage>
        <taxon>Eukaryota</taxon>
        <taxon>Fungi</taxon>
        <taxon>Fungi incertae sedis</taxon>
        <taxon>Chytridiomycota</taxon>
        <taxon>Chytridiomycota incertae sedis</taxon>
        <taxon>Chytridiomycetes</taxon>
        <taxon>Caulochytriales</taxon>
        <taxon>Caulochytriaceae</taxon>
        <taxon>Caulochytrium</taxon>
    </lineage>
</organism>
<evidence type="ECO:0000256" key="1">
    <source>
        <dbReference type="ARBA" id="ARBA00023157"/>
    </source>
</evidence>
<dbReference type="PROSITE" id="PS51532">
    <property type="entry name" value="PITH"/>
    <property type="match status" value="1"/>
</dbReference>
<dbReference type="SUPFAM" id="SSF52833">
    <property type="entry name" value="Thioredoxin-like"/>
    <property type="match status" value="1"/>
</dbReference>
<reference evidence="5" key="1">
    <citation type="journal article" date="2018" name="Nat. Microbiol.">
        <title>Leveraging single-cell genomics to expand the fungal tree of life.</title>
        <authorList>
            <person name="Ahrendt S.R."/>
            <person name="Quandt C.A."/>
            <person name="Ciobanu D."/>
            <person name="Clum A."/>
            <person name="Salamov A."/>
            <person name="Andreopoulos B."/>
            <person name="Cheng J.F."/>
            <person name="Woyke T."/>
            <person name="Pelin A."/>
            <person name="Henrissat B."/>
            <person name="Reynolds N.K."/>
            <person name="Benny G.L."/>
            <person name="Smith M.E."/>
            <person name="James T.Y."/>
            <person name="Grigoriev I.V."/>
        </authorList>
    </citation>
    <scope>NUCLEOTIDE SEQUENCE [LARGE SCALE GENOMIC DNA]</scope>
    <source>
        <strain evidence="5">ATCC 52028</strain>
    </source>
</reference>
<dbReference type="InterPro" id="IPR008979">
    <property type="entry name" value="Galactose-bd-like_sf"/>
</dbReference>
<feature type="region of interest" description="Disordered" evidence="2">
    <location>
        <begin position="112"/>
        <end position="132"/>
    </location>
</feature>
<evidence type="ECO:0000259" key="3">
    <source>
        <dbReference type="PROSITE" id="PS51532"/>
    </source>
</evidence>
<dbReference type="InterPro" id="IPR010400">
    <property type="entry name" value="PITH_dom"/>
</dbReference>
<gene>
    <name evidence="4" type="ORF">CXG81DRAFT_24108</name>
</gene>
<evidence type="ECO:0000313" key="4">
    <source>
        <dbReference type="EMBL" id="RKP03223.1"/>
    </source>
</evidence>
<keyword evidence="5" id="KW-1185">Reference proteome</keyword>
<evidence type="ECO:0000313" key="5">
    <source>
        <dbReference type="Proteomes" id="UP000274922"/>
    </source>
</evidence>
<dbReference type="Proteomes" id="UP000274922">
    <property type="component" value="Unassembled WGS sequence"/>
</dbReference>
<protein>
    <recommendedName>
        <fullName evidence="3">PITH domain-containing protein</fullName>
    </recommendedName>
</protein>
<dbReference type="CDD" id="cd02947">
    <property type="entry name" value="TRX_family"/>
    <property type="match status" value="1"/>
</dbReference>
<evidence type="ECO:0000256" key="2">
    <source>
        <dbReference type="SAM" id="MobiDB-lite"/>
    </source>
</evidence>
<proteinExistence type="predicted"/>
<sequence>MSTSSTAAITVVKSAADWEKLLRSGDATRLIVAALMGSAAPLDAQLLDLARRYRHVTFAYINVDVVPDVAKQCGVPAASAGSGIHFQFYKNGGKVADGSDMDHAALVQALEQHQGPAPAGSPAGSPRGSPAGGAAGGLAGHVDLAEYIDKSSIECLNQATHHTVAHVFAKNPHFLQSDVDAQLILSIRFTQNVKLSGLRIVAKSAETAPARVRTFVNRAAGLSFDDAMAEPATEILDFTAADYAPEAVVKPLRFVKYQSVYTLTLFIESNLADDDITEIEQLVLYGQPTETSNMRDLKVMGHAHE</sequence>
<dbReference type="PANTHER" id="PTHR46115">
    <property type="entry name" value="THIOREDOXIN-LIKE PROTEIN 1"/>
    <property type="match status" value="1"/>
</dbReference>
<dbReference type="OrthoDB" id="10263751at2759"/>
<name>A0A4P9XCR0_9FUNG</name>
<dbReference type="InterPro" id="IPR037047">
    <property type="entry name" value="PITH_dom_sf"/>
</dbReference>
<dbReference type="InterPro" id="IPR036249">
    <property type="entry name" value="Thioredoxin-like_sf"/>
</dbReference>
<dbReference type="Gene3D" id="3.40.30.10">
    <property type="entry name" value="Glutaredoxin"/>
    <property type="match status" value="1"/>
</dbReference>
<dbReference type="EMBL" id="ML014126">
    <property type="protein sequence ID" value="RKP03223.1"/>
    <property type="molecule type" value="Genomic_DNA"/>
</dbReference>
<keyword evidence="1" id="KW-1015">Disulfide bond</keyword>
<dbReference type="STRING" id="1555241.A0A4P9XCR0"/>
<dbReference type="Pfam" id="PF06201">
    <property type="entry name" value="PITH"/>
    <property type="match status" value="1"/>
</dbReference>
<feature type="domain" description="PITH" evidence="3">
    <location>
        <begin position="133"/>
        <end position="304"/>
    </location>
</feature>
<accession>A0A4P9XCR0</accession>
<dbReference type="Gene3D" id="2.60.120.470">
    <property type="entry name" value="PITH domain"/>
    <property type="match status" value="1"/>
</dbReference>
<feature type="compositionally biased region" description="Low complexity" evidence="2">
    <location>
        <begin position="115"/>
        <end position="129"/>
    </location>
</feature>
<dbReference type="AlphaFoldDB" id="A0A4P9XCR0"/>
<dbReference type="SUPFAM" id="SSF49785">
    <property type="entry name" value="Galactose-binding domain-like"/>
    <property type="match status" value="1"/>
</dbReference>
<dbReference type="GO" id="GO:0005737">
    <property type="term" value="C:cytoplasm"/>
    <property type="evidence" value="ECO:0007669"/>
    <property type="project" value="UniProtKB-ARBA"/>
</dbReference>